<organism evidence="1 2">
    <name type="scientific">Chryseobacterium vrystaatense</name>
    <dbReference type="NCBI Taxonomy" id="307480"/>
    <lineage>
        <taxon>Bacteria</taxon>
        <taxon>Pseudomonadati</taxon>
        <taxon>Bacteroidota</taxon>
        <taxon>Flavobacteriia</taxon>
        <taxon>Flavobacteriales</taxon>
        <taxon>Weeksellaceae</taxon>
        <taxon>Chryseobacterium group</taxon>
        <taxon>Chryseobacterium</taxon>
    </lineage>
</organism>
<dbReference type="Proteomes" id="UP000028719">
    <property type="component" value="Unassembled WGS sequence"/>
</dbReference>
<evidence type="ECO:0000313" key="1">
    <source>
        <dbReference type="EMBL" id="KFF26861.1"/>
    </source>
</evidence>
<keyword evidence="2" id="KW-1185">Reference proteome</keyword>
<proteinExistence type="predicted"/>
<name>A0ABR4UP20_9FLAO</name>
<accession>A0ABR4UP20</accession>
<sequence>MDLIESRKGNERMIFNAFVDRTLRDHSKKMYDYQQKNMAPFTDRGYEKRTFDINDNTLIYRHKGLLRLMEMKRIAYPNSIIKYRQKRIYPTYNKVFTAHYNAIMKNLAYSFTEDIISELKGEIESKN</sequence>
<dbReference type="RefSeq" id="WP_034740963.1">
    <property type="nucleotide sequence ID" value="NZ_JPRI01000002.1"/>
</dbReference>
<comment type="caution">
    <text evidence="1">The sequence shown here is derived from an EMBL/GenBank/DDBJ whole genome shotgun (WGS) entry which is preliminary data.</text>
</comment>
<dbReference type="EMBL" id="JPRI01000002">
    <property type="protein sequence ID" value="KFF26861.1"/>
    <property type="molecule type" value="Genomic_DNA"/>
</dbReference>
<gene>
    <name evidence="1" type="ORF">IW16_06170</name>
</gene>
<evidence type="ECO:0000313" key="2">
    <source>
        <dbReference type="Proteomes" id="UP000028719"/>
    </source>
</evidence>
<reference evidence="1 2" key="1">
    <citation type="submission" date="2014-07" db="EMBL/GenBank/DDBJ databases">
        <title>Genome of Chryseobacterium vrystaatense LMG 22846.</title>
        <authorList>
            <person name="Pipes S.E."/>
            <person name="Stropko S.J."/>
            <person name="Newman J.D."/>
        </authorList>
    </citation>
    <scope>NUCLEOTIDE SEQUENCE [LARGE SCALE GENOMIC DNA]</scope>
    <source>
        <strain evidence="1 2">LMG 22846</strain>
    </source>
</reference>
<protein>
    <submittedName>
        <fullName evidence="1">Uncharacterized protein</fullName>
    </submittedName>
</protein>